<dbReference type="GO" id="GO:0005829">
    <property type="term" value="C:cytosol"/>
    <property type="evidence" value="ECO:0007669"/>
    <property type="project" value="TreeGrafter"/>
</dbReference>
<evidence type="ECO:0000313" key="7">
    <source>
        <dbReference type="EMBL" id="OKL50537.1"/>
    </source>
</evidence>
<dbReference type="CDD" id="cd09008">
    <property type="entry name" value="MTAN"/>
    <property type="match status" value="1"/>
</dbReference>
<dbReference type="InterPro" id="IPR000845">
    <property type="entry name" value="Nucleoside_phosphorylase_d"/>
</dbReference>
<dbReference type="InterPro" id="IPR035994">
    <property type="entry name" value="Nucleoside_phosphorylase_sf"/>
</dbReference>
<reference evidence="8" key="1">
    <citation type="submission" date="2016-11" db="EMBL/GenBank/DDBJ databases">
        <title>Actinomyces gypaetusis sp. nov. isolated from Gypaetus barbatus in Qinghai Tibet Plateau China.</title>
        <authorList>
            <person name="Meng X."/>
        </authorList>
    </citation>
    <scope>NUCLEOTIDE SEQUENCE [LARGE SCALE GENOMIC DNA]</scope>
    <source>
        <strain evidence="8">DSM 15383</strain>
    </source>
</reference>
<protein>
    <recommendedName>
        <fullName evidence="2">adenosylhomocysteine nucleosidase</fullName>
        <ecNumber evidence="2">3.2.2.9</ecNumber>
    </recommendedName>
</protein>
<dbReference type="OrthoDB" id="3734512at2"/>
<comment type="pathway">
    <text evidence="1">Amino-acid biosynthesis; L-methionine biosynthesis via salvage pathway; S-methyl-5-thio-alpha-D-ribose 1-phosphate from S-methyl-5'-thioadenosine (hydrolase route): step 1/2.</text>
</comment>
<evidence type="ECO:0000256" key="3">
    <source>
        <dbReference type="ARBA" id="ARBA00022605"/>
    </source>
</evidence>
<evidence type="ECO:0000256" key="5">
    <source>
        <dbReference type="ARBA" id="ARBA00023167"/>
    </source>
</evidence>
<evidence type="ECO:0000259" key="6">
    <source>
        <dbReference type="Pfam" id="PF01048"/>
    </source>
</evidence>
<sequence length="250" mass="25901">MFVPATDAAADSQKSLLDAVVICAMDSEAAPFLAMSTLDPKPDPLKPDFKNGKAEGWVIRIGEHQLLVVKSGIGISNASAAATWAINLTAAPLLFSAGSAGGLAASVNVGEVIVSSASRYSQVDATAFGYEKGQLPGEPVSFDSPAELVKLATENGGIAGQIISADRFVMSDTVDRFRTDFPEALAVDMETAGLAQVASHFNTPFMSVRGISDLCGPAADQDHHREVDEVAASAAKVVMAVIDGHKAAQN</sequence>
<evidence type="ECO:0000256" key="4">
    <source>
        <dbReference type="ARBA" id="ARBA00022801"/>
    </source>
</evidence>
<dbReference type="PANTHER" id="PTHR46832">
    <property type="entry name" value="5'-METHYLTHIOADENOSINE/S-ADENOSYLHOMOCYSTEINE NUCLEOSIDASE"/>
    <property type="match status" value="1"/>
</dbReference>
<gene>
    <name evidence="7" type="ORF">BM477_00775</name>
</gene>
<evidence type="ECO:0000256" key="1">
    <source>
        <dbReference type="ARBA" id="ARBA00004945"/>
    </source>
</evidence>
<organism evidence="7 8">
    <name type="scientific">Boudabousia marimammalium</name>
    <dbReference type="NCBI Taxonomy" id="156892"/>
    <lineage>
        <taxon>Bacteria</taxon>
        <taxon>Bacillati</taxon>
        <taxon>Actinomycetota</taxon>
        <taxon>Actinomycetes</taxon>
        <taxon>Actinomycetales</taxon>
        <taxon>Actinomycetaceae</taxon>
        <taxon>Boudabousia</taxon>
    </lineage>
</organism>
<dbReference type="EC" id="3.2.2.9" evidence="2"/>
<dbReference type="GO" id="GO:0019509">
    <property type="term" value="P:L-methionine salvage from methylthioadenosine"/>
    <property type="evidence" value="ECO:0007669"/>
    <property type="project" value="UniProtKB-UniPathway"/>
</dbReference>
<keyword evidence="8" id="KW-1185">Reference proteome</keyword>
<dbReference type="GO" id="GO:0009164">
    <property type="term" value="P:nucleoside catabolic process"/>
    <property type="evidence" value="ECO:0007669"/>
    <property type="project" value="InterPro"/>
</dbReference>
<comment type="caution">
    <text evidence="7">The sequence shown here is derived from an EMBL/GenBank/DDBJ whole genome shotgun (WGS) entry which is preliminary data.</text>
</comment>
<dbReference type="UniPathway" id="UPA00904">
    <property type="reaction ID" value="UER00871"/>
</dbReference>
<dbReference type="GO" id="GO:0008782">
    <property type="term" value="F:adenosylhomocysteine nucleosidase activity"/>
    <property type="evidence" value="ECO:0007669"/>
    <property type="project" value="UniProtKB-EC"/>
</dbReference>
<dbReference type="SUPFAM" id="SSF53167">
    <property type="entry name" value="Purine and uridine phosphorylases"/>
    <property type="match status" value="1"/>
</dbReference>
<dbReference type="AlphaFoldDB" id="A0A1Q5PSI3"/>
<dbReference type="EMBL" id="MPDM01000001">
    <property type="protein sequence ID" value="OKL50537.1"/>
    <property type="molecule type" value="Genomic_DNA"/>
</dbReference>
<proteinExistence type="predicted"/>
<dbReference type="Pfam" id="PF01048">
    <property type="entry name" value="PNP_UDP_1"/>
    <property type="match status" value="1"/>
</dbReference>
<dbReference type="NCBIfam" id="TIGR01704">
    <property type="entry name" value="MTA_SAH-Nsdase"/>
    <property type="match status" value="1"/>
</dbReference>
<feature type="domain" description="Nucleoside phosphorylase" evidence="6">
    <location>
        <begin position="19"/>
        <end position="242"/>
    </location>
</feature>
<dbReference type="STRING" id="156892.BM477_00775"/>
<evidence type="ECO:0000256" key="2">
    <source>
        <dbReference type="ARBA" id="ARBA00011974"/>
    </source>
</evidence>
<dbReference type="PANTHER" id="PTHR46832:SF1">
    <property type="entry name" value="5'-METHYLTHIOADENOSINE_S-ADENOSYLHOMOCYSTEINE NUCLEOSIDASE"/>
    <property type="match status" value="1"/>
</dbReference>
<dbReference type="GO" id="GO:0019284">
    <property type="term" value="P:L-methionine salvage from S-adenosylmethionine"/>
    <property type="evidence" value="ECO:0007669"/>
    <property type="project" value="TreeGrafter"/>
</dbReference>
<keyword evidence="4" id="KW-0378">Hydrolase</keyword>
<dbReference type="Proteomes" id="UP000186465">
    <property type="component" value="Unassembled WGS sequence"/>
</dbReference>
<dbReference type="Gene3D" id="3.40.50.1580">
    <property type="entry name" value="Nucleoside phosphorylase domain"/>
    <property type="match status" value="1"/>
</dbReference>
<keyword evidence="5" id="KW-0486">Methionine biosynthesis</keyword>
<keyword evidence="3" id="KW-0028">Amino-acid biosynthesis</keyword>
<evidence type="ECO:0000313" key="8">
    <source>
        <dbReference type="Proteomes" id="UP000186465"/>
    </source>
</evidence>
<dbReference type="InterPro" id="IPR010049">
    <property type="entry name" value="MTA_SAH_Nsdase"/>
</dbReference>
<name>A0A1Q5PSI3_9ACTO</name>
<accession>A0A1Q5PSI3</accession>
<dbReference type="RefSeq" id="WP_075360775.1">
    <property type="nucleotide sequence ID" value="NZ_MPDM01000001.1"/>
</dbReference>
<dbReference type="GO" id="GO:0008930">
    <property type="term" value="F:methylthioadenosine nucleosidase activity"/>
    <property type="evidence" value="ECO:0007669"/>
    <property type="project" value="InterPro"/>
</dbReference>